<dbReference type="Proteomes" id="UP000001568">
    <property type="component" value="Chromosome 19"/>
</dbReference>
<dbReference type="HOGENOM" id="CLU_2392478_0_0_1"/>
<accession>A4SAE0</accession>
<dbReference type="GeneID" id="5006429"/>
<dbReference type="RefSeq" id="XP_001422418.1">
    <property type="nucleotide sequence ID" value="XM_001422381.1"/>
</dbReference>
<evidence type="ECO:0000256" key="1">
    <source>
        <dbReference type="SAM" id="MobiDB-lite"/>
    </source>
</evidence>
<dbReference type="KEGG" id="olu:OSTLU_47987"/>
<feature type="non-terminal residue" evidence="2">
    <location>
        <position position="1"/>
    </location>
</feature>
<dbReference type="EMBL" id="CP000599">
    <property type="protein sequence ID" value="ABP00735.1"/>
    <property type="molecule type" value="Genomic_DNA"/>
</dbReference>
<dbReference type="AlphaFoldDB" id="A4SAE0"/>
<gene>
    <name evidence="2" type="ORF">OSTLU_47987</name>
</gene>
<keyword evidence="3" id="KW-1185">Reference proteome</keyword>
<organism evidence="2 3">
    <name type="scientific">Ostreococcus lucimarinus (strain CCE9901)</name>
    <dbReference type="NCBI Taxonomy" id="436017"/>
    <lineage>
        <taxon>Eukaryota</taxon>
        <taxon>Viridiplantae</taxon>
        <taxon>Chlorophyta</taxon>
        <taxon>Mamiellophyceae</taxon>
        <taxon>Mamiellales</taxon>
        <taxon>Bathycoccaceae</taxon>
        <taxon>Ostreococcus</taxon>
    </lineage>
</organism>
<protein>
    <submittedName>
        <fullName evidence="2">Uncharacterized protein</fullName>
    </submittedName>
</protein>
<feature type="region of interest" description="Disordered" evidence="1">
    <location>
        <begin position="57"/>
        <end position="94"/>
    </location>
</feature>
<reference evidence="2 3" key="1">
    <citation type="journal article" date="2007" name="Proc. Natl. Acad. Sci. U.S.A.">
        <title>The tiny eukaryote Ostreococcus provides genomic insights into the paradox of plankton speciation.</title>
        <authorList>
            <person name="Palenik B."/>
            <person name="Grimwood J."/>
            <person name="Aerts A."/>
            <person name="Rouze P."/>
            <person name="Salamov A."/>
            <person name="Putnam N."/>
            <person name="Dupont C."/>
            <person name="Jorgensen R."/>
            <person name="Derelle E."/>
            <person name="Rombauts S."/>
            <person name="Zhou K."/>
            <person name="Otillar R."/>
            <person name="Merchant S.S."/>
            <person name="Podell S."/>
            <person name="Gaasterland T."/>
            <person name="Napoli C."/>
            <person name="Gendler K."/>
            <person name="Manuell A."/>
            <person name="Tai V."/>
            <person name="Vallon O."/>
            <person name="Piganeau G."/>
            <person name="Jancek S."/>
            <person name="Heijde M."/>
            <person name="Jabbari K."/>
            <person name="Bowler C."/>
            <person name="Lohr M."/>
            <person name="Robbens S."/>
            <person name="Werner G."/>
            <person name="Dubchak I."/>
            <person name="Pazour G.J."/>
            <person name="Ren Q."/>
            <person name="Paulsen I."/>
            <person name="Delwiche C."/>
            <person name="Schmutz J."/>
            <person name="Rokhsar D."/>
            <person name="Van de Peer Y."/>
            <person name="Moreau H."/>
            <person name="Grigoriev I.V."/>
        </authorList>
    </citation>
    <scope>NUCLEOTIDE SEQUENCE [LARGE SCALE GENOMIC DNA]</scope>
    <source>
        <strain evidence="2 3">CCE9901</strain>
    </source>
</reference>
<name>A4SAE0_OSTLU</name>
<dbReference type="Gramene" id="ABP00735">
    <property type="protein sequence ID" value="ABP00735"/>
    <property type="gene ID" value="OSTLU_47987"/>
</dbReference>
<proteinExistence type="predicted"/>
<sequence length="94" mass="10779">LRRLAAGPVWSTARRFDAVRRRRRVRRRARRDGEADIHRVELLARSRGHDRAVGVDGVLGDGVSRRDDERRSRAAVRDARRGRLENGKDDGDGR</sequence>
<feature type="compositionally biased region" description="Basic and acidic residues" evidence="1">
    <location>
        <begin position="63"/>
        <end position="94"/>
    </location>
</feature>
<evidence type="ECO:0000313" key="3">
    <source>
        <dbReference type="Proteomes" id="UP000001568"/>
    </source>
</evidence>
<evidence type="ECO:0000313" key="2">
    <source>
        <dbReference type="EMBL" id="ABP00735.1"/>
    </source>
</evidence>